<dbReference type="FunFam" id="3.30.70.270:FF:000001">
    <property type="entry name" value="Diguanylate cyclase domain protein"/>
    <property type="match status" value="1"/>
</dbReference>
<dbReference type="PANTHER" id="PTHR45138">
    <property type="entry name" value="REGULATORY COMPONENTS OF SENSORY TRANSDUCTION SYSTEM"/>
    <property type="match status" value="1"/>
</dbReference>
<dbReference type="InterPro" id="IPR043128">
    <property type="entry name" value="Rev_trsase/Diguanyl_cyclase"/>
</dbReference>
<feature type="chain" id="PRO_5032377597" description="diguanylate cyclase" evidence="5">
    <location>
        <begin position="19"/>
        <end position="626"/>
    </location>
</feature>
<dbReference type="GO" id="GO:1902201">
    <property type="term" value="P:negative regulation of bacterial-type flagellum-dependent cell motility"/>
    <property type="evidence" value="ECO:0007669"/>
    <property type="project" value="TreeGrafter"/>
</dbReference>
<dbReference type="PANTHER" id="PTHR45138:SF9">
    <property type="entry name" value="DIGUANYLATE CYCLASE DGCM-RELATED"/>
    <property type="match status" value="1"/>
</dbReference>
<keyword evidence="4" id="KW-0472">Membrane</keyword>
<evidence type="ECO:0000256" key="5">
    <source>
        <dbReference type="SAM" id="SignalP"/>
    </source>
</evidence>
<dbReference type="SMART" id="SM00267">
    <property type="entry name" value="GGDEF"/>
    <property type="match status" value="1"/>
</dbReference>
<feature type="repeat" description="TPR" evidence="3">
    <location>
        <begin position="231"/>
        <end position="264"/>
    </location>
</feature>
<protein>
    <recommendedName>
        <fullName evidence="1">diguanylate cyclase</fullName>
        <ecNumber evidence="1">2.7.7.65</ecNumber>
    </recommendedName>
</protein>
<dbReference type="PROSITE" id="PS50005">
    <property type="entry name" value="TPR"/>
    <property type="match status" value="1"/>
</dbReference>
<evidence type="ECO:0000256" key="4">
    <source>
        <dbReference type="SAM" id="Phobius"/>
    </source>
</evidence>
<evidence type="ECO:0000313" key="8">
    <source>
        <dbReference type="Proteomes" id="UP000582837"/>
    </source>
</evidence>
<organism evidence="7 8">
    <name type="scientific">Longimicrobium terrae</name>
    <dbReference type="NCBI Taxonomy" id="1639882"/>
    <lineage>
        <taxon>Bacteria</taxon>
        <taxon>Pseudomonadati</taxon>
        <taxon>Gemmatimonadota</taxon>
        <taxon>Longimicrobiia</taxon>
        <taxon>Longimicrobiales</taxon>
        <taxon>Longimicrobiaceae</taxon>
        <taxon>Longimicrobium</taxon>
    </lineage>
</organism>
<dbReference type="CDD" id="cd01949">
    <property type="entry name" value="GGDEF"/>
    <property type="match status" value="1"/>
</dbReference>
<dbReference type="Pfam" id="PF00990">
    <property type="entry name" value="GGDEF"/>
    <property type="match status" value="1"/>
</dbReference>
<keyword evidence="5" id="KW-0732">Signal</keyword>
<dbReference type="SUPFAM" id="SSF55073">
    <property type="entry name" value="Nucleotide cyclase"/>
    <property type="match status" value="1"/>
</dbReference>
<feature type="transmembrane region" description="Helical" evidence="4">
    <location>
        <begin position="435"/>
        <end position="456"/>
    </location>
</feature>
<dbReference type="InterPro" id="IPR029787">
    <property type="entry name" value="Nucleotide_cyclase"/>
</dbReference>
<dbReference type="PROSITE" id="PS50887">
    <property type="entry name" value="GGDEF"/>
    <property type="match status" value="1"/>
</dbReference>
<evidence type="ECO:0000256" key="1">
    <source>
        <dbReference type="ARBA" id="ARBA00012528"/>
    </source>
</evidence>
<dbReference type="NCBIfam" id="TIGR00254">
    <property type="entry name" value="GGDEF"/>
    <property type="match status" value="1"/>
</dbReference>
<accession>A0A841GRQ2</accession>
<dbReference type="Pfam" id="PF13424">
    <property type="entry name" value="TPR_12"/>
    <property type="match status" value="1"/>
</dbReference>
<evidence type="ECO:0000256" key="2">
    <source>
        <dbReference type="ARBA" id="ARBA00034247"/>
    </source>
</evidence>
<sequence>MIKSILFLALLTVTSAAAQPARRAPQPRTPQEMVAAAEKLPGVHDDSARALLERALPLLRAPADRPVRARALAEHCWRQAGYVPEPQLVALAEAGLAEVVPAGQGYAVGMLRLCRGYGRENAGQVDSAAADYEFGIATGRRLNEPEVLAMALLLRGDLNYYRGDFASALQDMRAAYDLSVRLGDAEGQRHLLGSIANLYADRRVGDYDRALEYYRQVLASNVAENSQAGISTAYFNIGRTYETKGDVAAALPYYQRSLEIERRRGDPGEVAYVQSAMGGALTKLGRADEGLRWLNQALGYHTRAGDEASAAQALLPRAIALRALHRPREALADLERSAAHFQSTGNTRFLEKVRDEQAQNLAALGEWRGAYDARAAQVELQKRLADQFKEEQTSRLRVQFDSEKKEAENRALVRENQLRGQALAFAGRVRRLQTVVIALAVAIMAALAFLTMRHIAGERRMREMAMTDELTRLPNRRHLLAVAGEALEDARSRHEPFSLLAVDVDHFKRINDAFGHDVGDSVLRRIARACRAALLDGDTIGRTGGEEFIAVLPRADAARAMDTAERLRGAVERLDWSDLDPALHVTVSIGVAQRLADDSFAALSRRADDSLYRAKESGRNRVHAAV</sequence>
<keyword evidence="4" id="KW-1133">Transmembrane helix</keyword>
<keyword evidence="3" id="KW-0802">TPR repeat</keyword>
<reference evidence="7 8" key="1">
    <citation type="submission" date="2020-08" db="EMBL/GenBank/DDBJ databases">
        <title>Genomic Encyclopedia of Type Strains, Phase IV (KMG-IV): sequencing the most valuable type-strain genomes for metagenomic binning, comparative biology and taxonomic classification.</title>
        <authorList>
            <person name="Goeker M."/>
        </authorList>
    </citation>
    <scope>NUCLEOTIDE SEQUENCE [LARGE SCALE GENOMIC DNA]</scope>
    <source>
        <strain evidence="7 8">DSM 29007</strain>
    </source>
</reference>
<feature type="domain" description="GGDEF" evidence="6">
    <location>
        <begin position="495"/>
        <end position="626"/>
    </location>
</feature>
<gene>
    <name evidence="7" type="ORF">HNQ61_001457</name>
</gene>
<dbReference type="GO" id="GO:0005886">
    <property type="term" value="C:plasma membrane"/>
    <property type="evidence" value="ECO:0007669"/>
    <property type="project" value="TreeGrafter"/>
</dbReference>
<name>A0A841GRQ2_9BACT</name>
<dbReference type="EC" id="2.7.7.65" evidence="1"/>
<dbReference type="Gene3D" id="3.30.70.270">
    <property type="match status" value="1"/>
</dbReference>
<evidence type="ECO:0000256" key="3">
    <source>
        <dbReference type="PROSITE-ProRule" id="PRU00339"/>
    </source>
</evidence>
<keyword evidence="4" id="KW-0812">Transmembrane</keyword>
<feature type="signal peptide" evidence="5">
    <location>
        <begin position="1"/>
        <end position="18"/>
    </location>
</feature>
<dbReference type="GO" id="GO:0043709">
    <property type="term" value="P:cell adhesion involved in single-species biofilm formation"/>
    <property type="evidence" value="ECO:0007669"/>
    <property type="project" value="TreeGrafter"/>
</dbReference>
<dbReference type="InterPro" id="IPR050469">
    <property type="entry name" value="Diguanylate_Cyclase"/>
</dbReference>
<dbReference type="InterPro" id="IPR000160">
    <property type="entry name" value="GGDEF_dom"/>
</dbReference>
<evidence type="ECO:0000313" key="7">
    <source>
        <dbReference type="EMBL" id="MBB6069840.1"/>
    </source>
</evidence>
<dbReference type="InterPro" id="IPR011990">
    <property type="entry name" value="TPR-like_helical_dom_sf"/>
</dbReference>
<evidence type="ECO:0000259" key="6">
    <source>
        <dbReference type="PROSITE" id="PS50887"/>
    </source>
</evidence>
<dbReference type="AlphaFoldDB" id="A0A841GRQ2"/>
<dbReference type="InterPro" id="IPR019734">
    <property type="entry name" value="TPR_rpt"/>
</dbReference>
<comment type="catalytic activity">
    <reaction evidence="2">
        <text>2 GTP = 3',3'-c-di-GMP + 2 diphosphate</text>
        <dbReference type="Rhea" id="RHEA:24898"/>
        <dbReference type="ChEBI" id="CHEBI:33019"/>
        <dbReference type="ChEBI" id="CHEBI:37565"/>
        <dbReference type="ChEBI" id="CHEBI:58805"/>
        <dbReference type="EC" id="2.7.7.65"/>
    </reaction>
</comment>
<dbReference type="EMBL" id="JACHIA010000003">
    <property type="protein sequence ID" value="MBB6069840.1"/>
    <property type="molecule type" value="Genomic_DNA"/>
</dbReference>
<comment type="caution">
    <text evidence="7">The sequence shown here is derived from an EMBL/GenBank/DDBJ whole genome shotgun (WGS) entry which is preliminary data.</text>
</comment>
<dbReference type="Proteomes" id="UP000582837">
    <property type="component" value="Unassembled WGS sequence"/>
</dbReference>
<proteinExistence type="predicted"/>
<keyword evidence="8" id="KW-1185">Reference proteome</keyword>
<dbReference type="GO" id="GO:0052621">
    <property type="term" value="F:diguanylate cyclase activity"/>
    <property type="evidence" value="ECO:0007669"/>
    <property type="project" value="UniProtKB-EC"/>
</dbReference>
<dbReference type="SUPFAM" id="SSF48452">
    <property type="entry name" value="TPR-like"/>
    <property type="match status" value="2"/>
</dbReference>
<dbReference type="SMART" id="SM00028">
    <property type="entry name" value="TPR"/>
    <property type="match status" value="4"/>
</dbReference>
<dbReference type="Gene3D" id="1.25.40.10">
    <property type="entry name" value="Tetratricopeptide repeat domain"/>
    <property type="match status" value="2"/>
</dbReference>
<dbReference type="RefSeq" id="WP_170036034.1">
    <property type="nucleotide sequence ID" value="NZ_JABDTL010000002.1"/>
</dbReference>